<evidence type="ECO:0000256" key="5">
    <source>
        <dbReference type="ARBA" id="ARBA00023204"/>
    </source>
</evidence>
<dbReference type="RefSeq" id="WP_109757597.1">
    <property type="nucleotide sequence ID" value="NZ_CP034588.1"/>
</dbReference>
<dbReference type="EMBL" id="QGGV01000001">
    <property type="protein sequence ID" value="PWK58742.1"/>
    <property type="molecule type" value="Genomic_DNA"/>
</dbReference>
<evidence type="ECO:0000256" key="4">
    <source>
        <dbReference type="ARBA" id="ARBA00022763"/>
    </source>
</evidence>
<protein>
    <submittedName>
        <fullName evidence="9">Methylated-DNA-[protein]-cysteine S-methyltransferase</fullName>
    </submittedName>
</protein>
<evidence type="ECO:0000259" key="7">
    <source>
        <dbReference type="Pfam" id="PF01035"/>
    </source>
</evidence>
<keyword evidence="10" id="KW-1185">Reference proteome</keyword>
<gene>
    <name evidence="9" type="ORF">C8D95_101557</name>
</gene>
<dbReference type="GO" id="GO:0006281">
    <property type="term" value="P:DNA repair"/>
    <property type="evidence" value="ECO:0007669"/>
    <property type="project" value="UniProtKB-KW"/>
</dbReference>
<dbReference type="InterPro" id="IPR014048">
    <property type="entry name" value="MethylDNA_cys_MeTrfase_DNA-bd"/>
</dbReference>
<evidence type="ECO:0000256" key="3">
    <source>
        <dbReference type="ARBA" id="ARBA00022679"/>
    </source>
</evidence>
<dbReference type="GO" id="GO:0032259">
    <property type="term" value="P:methylation"/>
    <property type="evidence" value="ECO:0007669"/>
    <property type="project" value="UniProtKB-KW"/>
</dbReference>
<dbReference type="OrthoDB" id="9802228at2"/>
<evidence type="ECO:0000313" key="10">
    <source>
        <dbReference type="Proteomes" id="UP000245390"/>
    </source>
</evidence>
<dbReference type="PANTHER" id="PTHR10815:SF13">
    <property type="entry name" value="METHYLATED-DNA--PROTEIN-CYSTEINE METHYLTRANSFERASE"/>
    <property type="match status" value="1"/>
</dbReference>
<keyword evidence="5" id="KW-0234">DNA repair</keyword>
<dbReference type="PROSITE" id="PS00374">
    <property type="entry name" value="MGMT"/>
    <property type="match status" value="1"/>
</dbReference>
<feature type="domain" description="Methylguanine DNA methyltransferase ribonuclease-like" evidence="8">
    <location>
        <begin position="5"/>
        <end position="62"/>
    </location>
</feature>
<dbReference type="SUPFAM" id="SSF46767">
    <property type="entry name" value="Methylated DNA-protein cysteine methyltransferase, C-terminal domain"/>
    <property type="match status" value="1"/>
</dbReference>
<organism evidence="9 10">
    <name type="scientific">Silicimonas algicola</name>
    <dbReference type="NCBI Taxonomy" id="1826607"/>
    <lineage>
        <taxon>Bacteria</taxon>
        <taxon>Pseudomonadati</taxon>
        <taxon>Pseudomonadota</taxon>
        <taxon>Alphaproteobacteria</taxon>
        <taxon>Rhodobacterales</taxon>
        <taxon>Paracoccaceae</taxon>
    </lineage>
</organism>
<accession>A0A316GDE9</accession>
<dbReference type="Gene3D" id="1.10.10.10">
    <property type="entry name" value="Winged helix-like DNA-binding domain superfamily/Winged helix DNA-binding domain"/>
    <property type="match status" value="1"/>
</dbReference>
<evidence type="ECO:0000256" key="1">
    <source>
        <dbReference type="ARBA" id="ARBA00001286"/>
    </source>
</evidence>
<dbReference type="Pfam" id="PF01035">
    <property type="entry name" value="DNA_binding_1"/>
    <property type="match status" value="1"/>
</dbReference>
<dbReference type="NCBIfam" id="TIGR00589">
    <property type="entry name" value="ogt"/>
    <property type="match status" value="1"/>
</dbReference>
<dbReference type="InterPro" id="IPR036217">
    <property type="entry name" value="MethylDNA_cys_MeTrfase_DNAb"/>
</dbReference>
<dbReference type="InterPro" id="IPR036388">
    <property type="entry name" value="WH-like_DNA-bd_sf"/>
</dbReference>
<dbReference type="InterPro" id="IPR001497">
    <property type="entry name" value="MethylDNA_cys_MeTrfase_AS"/>
</dbReference>
<reference evidence="9 10" key="1">
    <citation type="submission" date="2018-05" db="EMBL/GenBank/DDBJ databases">
        <title>Genomic Encyclopedia of Type Strains, Phase IV (KMG-IV): sequencing the most valuable type-strain genomes for metagenomic binning, comparative biology and taxonomic classification.</title>
        <authorList>
            <person name="Goeker M."/>
        </authorList>
    </citation>
    <scope>NUCLEOTIDE SEQUENCE [LARGE SCALE GENOMIC DNA]</scope>
    <source>
        <strain evidence="9 10">DSM 103371</strain>
    </source>
</reference>
<dbReference type="InterPro" id="IPR008332">
    <property type="entry name" value="MethylG_MeTrfase_N"/>
</dbReference>
<dbReference type="Proteomes" id="UP000245390">
    <property type="component" value="Unassembled WGS sequence"/>
</dbReference>
<feature type="domain" description="Methylated-DNA-[protein]-cysteine S-methyltransferase DNA binding" evidence="7">
    <location>
        <begin position="68"/>
        <end position="145"/>
    </location>
</feature>
<sequence>MPSRTVPSPFGPLALSQEGDCLTALSWGDGGSDGTPLLHEAERQLAAYFARFLTAFDLPLAPEVSPSQVRFLDALRAIPFGETRTYGDLARDLNISPQAAGQACGANPLPVLIPCHRVLGTGNLGGFSAPGGIETKVALLRLEGAASLLI</sequence>
<comment type="catalytic activity">
    <reaction evidence="1">
        <text>a 4-O-methyl-thymidine in DNA + L-cysteinyl-[protein] = a thymidine in DNA + S-methyl-L-cysteinyl-[protein]</text>
        <dbReference type="Rhea" id="RHEA:53428"/>
        <dbReference type="Rhea" id="RHEA-COMP:10131"/>
        <dbReference type="Rhea" id="RHEA-COMP:10132"/>
        <dbReference type="Rhea" id="RHEA-COMP:13555"/>
        <dbReference type="Rhea" id="RHEA-COMP:13556"/>
        <dbReference type="ChEBI" id="CHEBI:29950"/>
        <dbReference type="ChEBI" id="CHEBI:82612"/>
        <dbReference type="ChEBI" id="CHEBI:137386"/>
        <dbReference type="ChEBI" id="CHEBI:137387"/>
        <dbReference type="EC" id="2.1.1.63"/>
    </reaction>
</comment>
<dbReference type="Pfam" id="PF02870">
    <property type="entry name" value="Methyltransf_1N"/>
    <property type="match status" value="1"/>
</dbReference>
<evidence type="ECO:0000259" key="8">
    <source>
        <dbReference type="Pfam" id="PF02870"/>
    </source>
</evidence>
<evidence type="ECO:0000313" key="9">
    <source>
        <dbReference type="EMBL" id="PWK58742.1"/>
    </source>
</evidence>
<dbReference type="InterPro" id="IPR036631">
    <property type="entry name" value="MGMT_N_sf"/>
</dbReference>
<dbReference type="KEGG" id="salo:EF888_04220"/>
<dbReference type="Gene3D" id="3.30.160.70">
    <property type="entry name" value="Methylated DNA-protein cysteine methyltransferase domain"/>
    <property type="match status" value="1"/>
</dbReference>
<dbReference type="CDD" id="cd06445">
    <property type="entry name" value="ATase"/>
    <property type="match status" value="1"/>
</dbReference>
<name>A0A316GDE9_9RHOB</name>
<dbReference type="AlphaFoldDB" id="A0A316GDE9"/>
<evidence type="ECO:0000256" key="6">
    <source>
        <dbReference type="ARBA" id="ARBA00049348"/>
    </source>
</evidence>
<evidence type="ECO:0000256" key="2">
    <source>
        <dbReference type="ARBA" id="ARBA00022603"/>
    </source>
</evidence>
<dbReference type="GO" id="GO:0003908">
    <property type="term" value="F:methylated-DNA-[protein]-cysteine S-methyltransferase activity"/>
    <property type="evidence" value="ECO:0007669"/>
    <property type="project" value="UniProtKB-EC"/>
</dbReference>
<keyword evidence="2 9" id="KW-0489">Methyltransferase</keyword>
<proteinExistence type="predicted"/>
<keyword evidence="3 9" id="KW-0808">Transferase</keyword>
<dbReference type="SUPFAM" id="SSF53155">
    <property type="entry name" value="Methylated DNA-protein cysteine methyltransferase domain"/>
    <property type="match status" value="1"/>
</dbReference>
<comment type="caution">
    <text evidence="9">The sequence shown here is derived from an EMBL/GenBank/DDBJ whole genome shotgun (WGS) entry which is preliminary data.</text>
</comment>
<comment type="catalytic activity">
    <reaction evidence="6">
        <text>a 6-O-methyl-2'-deoxyguanosine in DNA + L-cysteinyl-[protein] = S-methyl-L-cysteinyl-[protein] + a 2'-deoxyguanosine in DNA</text>
        <dbReference type="Rhea" id="RHEA:24000"/>
        <dbReference type="Rhea" id="RHEA-COMP:10131"/>
        <dbReference type="Rhea" id="RHEA-COMP:10132"/>
        <dbReference type="Rhea" id="RHEA-COMP:11367"/>
        <dbReference type="Rhea" id="RHEA-COMP:11368"/>
        <dbReference type="ChEBI" id="CHEBI:29950"/>
        <dbReference type="ChEBI" id="CHEBI:82612"/>
        <dbReference type="ChEBI" id="CHEBI:85445"/>
        <dbReference type="ChEBI" id="CHEBI:85448"/>
        <dbReference type="EC" id="2.1.1.63"/>
    </reaction>
</comment>
<keyword evidence="4" id="KW-0227">DNA damage</keyword>
<dbReference type="PANTHER" id="PTHR10815">
    <property type="entry name" value="METHYLATED-DNA--PROTEIN-CYSTEINE METHYLTRANSFERASE"/>
    <property type="match status" value="1"/>
</dbReference>